<comment type="caution">
    <text evidence="5">The sequence shown here is derived from an EMBL/GenBank/DDBJ whole genome shotgun (WGS) entry which is preliminary data.</text>
</comment>
<dbReference type="RefSeq" id="WP_062138089.1">
    <property type="nucleotide sequence ID" value="NZ_LRBG01000039.1"/>
</dbReference>
<dbReference type="Pfam" id="PF00877">
    <property type="entry name" value="NLPC_P60"/>
    <property type="match status" value="1"/>
</dbReference>
<keyword evidence="1" id="KW-0645">Protease</keyword>
<dbReference type="GO" id="GO:0006508">
    <property type="term" value="P:proteolysis"/>
    <property type="evidence" value="ECO:0007669"/>
    <property type="project" value="UniProtKB-KW"/>
</dbReference>
<dbReference type="OrthoDB" id="5522511at2"/>
<gene>
    <name evidence="5" type="ORF">CI15_34550</name>
</gene>
<evidence type="ECO:0000256" key="2">
    <source>
        <dbReference type="ARBA" id="ARBA00022801"/>
    </source>
</evidence>
<evidence type="ECO:0000259" key="4">
    <source>
        <dbReference type="Pfam" id="PF00877"/>
    </source>
</evidence>
<keyword evidence="6" id="KW-1185">Reference proteome</keyword>
<evidence type="ECO:0000313" key="6">
    <source>
        <dbReference type="Proteomes" id="UP000075613"/>
    </source>
</evidence>
<keyword evidence="2" id="KW-0378">Hydrolase</keyword>
<keyword evidence="3" id="KW-0788">Thiol protease</keyword>
<dbReference type="Gene3D" id="3.90.1720.10">
    <property type="entry name" value="endopeptidase domain like (from Nostoc punctiforme)"/>
    <property type="match status" value="1"/>
</dbReference>
<dbReference type="EMBL" id="LRBG01000039">
    <property type="protein sequence ID" value="KXU82816.1"/>
    <property type="molecule type" value="Genomic_DNA"/>
</dbReference>
<feature type="domain" description="NlpC/P60" evidence="4">
    <location>
        <begin position="13"/>
        <end position="90"/>
    </location>
</feature>
<evidence type="ECO:0000256" key="3">
    <source>
        <dbReference type="ARBA" id="ARBA00022807"/>
    </source>
</evidence>
<dbReference type="Proteomes" id="UP000075613">
    <property type="component" value="Unassembled WGS sequence"/>
</dbReference>
<protein>
    <submittedName>
        <fullName evidence="5">Cytoplasmic protein</fullName>
    </submittedName>
</protein>
<organism evidence="5 6">
    <name type="scientific">Paraburkholderia monticola</name>
    <dbReference type="NCBI Taxonomy" id="1399968"/>
    <lineage>
        <taxon>Bacteria</taxon>
        <taxon>Pseudomonadati</taxon>
        <taxon>Pseudomonadota</taxon>
        <taxon>Betaproteobacteria</taxon>
        <taxon>Burkholderiales</taxon>
        <taxon>Burkholderiaceae</taxon>
        <taxon>Paraburkholderia</taxon>
    </lineage>
</organism>
<dbReference type="InterPro" id="IPR000064">
    <property type="entry name" value="NLP_P60_dom"/>
</dbReference>
<reference evidence="5 6" key="1">
    <citation type="journal article" date="2015" name="Int. J. Syst. Evol. Microbiol.">
        <title>Burkholderia monticola sp. nov., isolated from mountain soil.</title>
        <authorList>
            <person name="Baek I."/>
            <person name="Seo B."/>
            <person name="Lee I."/>
            <person name="Yi H."/>
            <person name="Chun J."/>
        </authorList>
    </citation>
    <scope>NUCLEOTIDE SEQUENCE [LARGE SCALE GENOMIC DNA]</scope>
    <source>
        <strain evidence="5 6">JC2948</strain>
    </source>
</reference>
<accession>A0A149PCU1</accession>
<dbReference type="GO" id="GO:0008234">
    <property type="term" value="F:cysteine-type peptidase activity"/>
    <property type="evidence" value="ECO:0007669"/>
    <property type="project" value="UniProtKB-KW"/>
</dbReference>
<evidence type="ECO:0000256" key="1">
    <source>
        <dbReference type="ARBA" id="ARBA00022670"/>
    </source>
</evidence>
<dbReference type="AlphaFoldDB" id="A0A149PCU1"/>
<proteinExistence type="predicted"/>
<dbReference type="STRING" id="1399968.CI15_34550"/>
<evidence type="ECO:0000313" key="5">
    <source>
        <dbReference type="EMBL" id="KXU82816.1"/>
    </source>
</evidence>
<sequence>MPWDKVSAVNYLQWHARANSHGDCAKYVREAIERGGIRLDRTASAQDYGSSLVRAGFRDVTGSTPERGDVIVIEAIPRHPHGHMTMFDGDIWISDFKQPRGFYPGPDYRTAAPRYKMYRHD</sequence>
<name>A0A149PCU1_9BURK</name>